<dbReference type="SUPFAM" id="SSF101233">
    <property type="entry name" value="PWI domain"/>
    <property type="match status" value="1"/>
</dbReference>
<dbReference type="CDD" id="cd12446">
    <property type="entry name" value="RRM_RBM25"/>
    <property type="match status" value="1"/>
</dbReference>
<evidence type="ECO:0008006" key="8">
    <source>
        <dbReference type="Google" id="ProtNLM"/>
    </source>
</evidence>
<feature type="compositionally biased region" description="Acidic residues" evidence="3">
    <location>
        <begin position="428"/>
        <end position="438"/>
    </location>
</feature>
<organism evidence="6 7">
    <name type="scientific">Massariosphaeria phaeospora</name>
    <dbReference type="NCBI Taxonomy" id="100035"/>
    <lineage>
        <taxon>Eukaryota</taxon>
        <taxon>Fungi</taxon>
        <taxon>Dikarya</taxon>
        <taxon>Ascomycota</taxon>
        <taxon>Pezizomycotina</taxon>
        <taxon>Dothideomycetes</taxon>
        <taxon>Pleosporomycetidae</taxon>
        <taxon>Pleosporales</taxon>
        <taxon>Pleosporales incertae sedis</taxon>
        <taxon>Massariosphaeria</taxon>
    </lineage>
</organism>
<feature type="compositionally biased region" description="Basic and acidic residues" evidence="3">
    <location>
        <begin position="439"/>
        <end position="468"/>
    </location>
</feature>
<evidence type="ECO:0000259" key="4">
    <source>
        <dbReference type="PROSITE" id="PS50102"/>
    </source>
</evidence>
<evidence type="ECO:0000259" key="5">
    <source>
        <dbReference type="PROSITE" id="PS51025"/>
    </source>
</evidence>
<dbReference type="Pfam" id="PF01480">
    <property type="entry name" value="PWI"/>
    <property type="match status" value="1"/>
</dbReference>
<name>A0A7C8MI44_9PLEO</name>
<feature type="domain" description="RRM" evidence="4">
    <location>
        <begin position="140"/>
        <end position="223"/>
    </location>
</feature>
<dbReference type="InterPro" id="IPR002483">
    <property type="entry name" value="PWI_dom"/>
</dbReference>
<dbReference type="InterPro" id="IPR035979">
    <property type="entry name" value="RBD_domain_sf"/>
</dbReference>
<dbReference type="GO" id="GO:0006397">
    <property type="term" value="P:mRNA processing"/>
    <property type="evidence" value="ECO:0007669"/>
    <property type="project" value="UniProtKB-KW"/>
</dbReference>
<dbReference type="InterPro" id="IPR012677">
    <property type="entry name" value="Nucleotide-bd_a/b_plait_sf"/>
</dbReference>
<dbReference type="OrthoDB" id="6275295at2759"/>
<feature type="region of interest" description="Disordered" evidence="3">
    <location>
        <begin position="347"/>
        <end position="505"/>
    </location>
</feature>
<dbReference type="InterPro" id="IPR034268">
    <property type="entry name" value="RBM25_RRM"/>
</dbReference>
<proteinExistence type="predicted"/>
<protein>
    <recommendedName>
        <fullName evidence="8">PWI domain-containing protein</fullName>
    </recommendedName>
</protein>
<feature type="domain" description="PWI" evidence="5">
    <location>
        <begin position="662"/>
        <end position="754"/>
    </location>
</feature>
<comment type="caution">
    <text evidence="6">The sequence shown here is derived from an EMBL/GenBank/DDBJ whole genome shotgun (WGS) entry which is preliminary data.</text>
</comment>
<dbReference type="PROSITE" id="PS51025">
    <property type="entry name" value="PWI"/>
    <property type="match status" value="1"/>
</dbReference>
<reference evidence="6 7" key="1">
    <citation type="submission" date="2020-01" db="EMBL/GenBank/DDBJ databases">
        <authorList>
            <consortium name="DOE Joint Genome Institute"/>
            <person name="Haridas S."/>
            <person name="Albert R."/>
            <person name="Binder M."/>
            <person name="Bloem J."/>
            <person name="Labutti K."/>
            <person name="Salamov A."/>
            <person name="Andreopoulos B."/>
            <person name="Baker S.E."/>
            <person name="Barry K."/>
            <person name="Bills G."/>
            <person name="Bluhm B.H."/>
            <person name="Cannon C."/>
            <person name="Castanera R."/>
            <person name="Culley D.E."/>
            <person name="Daum C."/>
            <person name="Ezra D."/>
            <person name="Gonzalez J.B."/>
            <person name="Henrissat B."/>
            <person name="Kuo A."/>
            <person name="Liang C."/>
            <person name="Lipzen A."/>
            <person name="Lutzoni F."/>
            <person name="Magnuson J."/>
            <person name="Mondo S."/>
            <person name="Nolan M."/>
            <person name="Ohm R."/>
            <person name="Pangilinan J."/>
            <person name="Park H.-J.H."/>
            <person name="Ramirez L."/>
            <person name="Alfaro M."/>
            <person name="Sun H."/>
            <person name="Tritt A."/>
            <person name="Yoshinaga Y."/>
            <person name="Zwiers L.-H.L."/>
            <person name="Turgeon B.G."/>
            <person name="Goodwin S.B."/>
            <person name="Spatafora J.W."/>
            <person name="Crous P.W."/>
            <person name="Grigoriev I.V."/>
        </authorList>
    </citation>
    <scope>NUCLEOTIDE SEQUENCE [LARGE SCALE GENOMIC DNA]</scope>
    <source>
        <strain evidence="6 7">CBS 611.86</strain>
    </source>
</reference>
<dbReference type="PANTHER" id="PTHR18806:SF4">
    <property type="entry name" value="RNA-BINDING PROTEIN 25"/>
    <property type="match status" value="1"/>
</dbReference>
<dbReference type="SUPFAM" id="SSF54928">
    <property type="entry name" value="RNA-binding domain, RBD"/>
    <property type="match status" value="1"/>
</dbReference>
<dbReference type="SMART" id="SM00311">
    <property type="entry name" value="PWI"/>
    <property type="match status" value="1"/>
</dbReference>
<dbReference type="Gene3D" id="3.30.70.330">
    <property type="match status" value="1"/>
</dbReference>
<dbReference type="AlphaFoldDB" id="A0A7C8MI44"/>
<dbReference type="GO" id="GO:0005681">
    <property type="term" value="C:spliceosomal complex"/>
    <property type="evidence" value="ECO:0007669"/>
    <property type="project" value="TreeGrafter"/>
</dbReference>
<dbReference type="Proteomes" id="UP000481861">
    <property type="component" value="Unassembled WGS sequence"/>
</dbReference>
<feature type="region of interest" description="Disordered" evidence="3">
    <location>
        <begin position="82"/>
        <end position="125"/>
    </location>
</feature>
<dbReference type="PROSITE" id="PS50102">
    <property type="entry name" value="RRM"/>
    <property type="match status" value="1"/>
</dbReference>
<keyword evidence="7" id="KW-1185">Reference proteome</keyword>
<dbReference type="InterPro" id="IPR036483">
    <property type="entry name" value="PWI_dom_sf"/>
</dbReference>
<feature type="compositionally biased region" description="Basic and acidic residues" evidence="3">
    <location>
        <begin position="347"/>
        <end position="360"/>
    </location>
</feature>
<sequence length="754" mass="84048">MSNYYAAPGFSRAPPGYGVPPAGMGPPPGMGPPGMALPTAPGVPQVNFQQPPVLGGPRPLPHAWHPPANMPNINMNAPVIRLGTHQPSRGGASERDASRRDGGAPSGRRGLGMDGNMRDSDMGGRNAPSLVPLTAEELARTIFVGNIPEGAGGDEGLERIMAAAGNLRRWTRVVDANNKPQTFGFAEYEDAQSLETAAALFTDVQVPTKRQTPREVKPEEGEEVKEVEKTKLQVMVDDASIKYAEKWSRTRKEDEAVVQFRLDSAKESLAQVLASLFNPPNMPQVDHSGDAVMHDVPMEVNEGIEVAVIPLSAAEDELADIPAEMRDIVATEIKAFRDRSIQRDRERLRKEEEMEAEDRRSRRRVSPPPSAPTGPGGVNGVPLGPRADRGIQGAPSGPKASQLPRDYQNGVNFVNGGAINGGVTINHEDDDDPASDSEIEQRRKDKRAAESDNLYKKKLADWIKHETRTTSSLERTNDQRKKKMSELEAAREAQANQLKSYDDDVEASQGRHIYYRDYDVYKRDRERVRDIEKEKDNRDRDQEERELASQRKQKEDLRNQADAFLEQQAEELLLAVTPQEPQQIKISFGAAAKKIEQQTAPRRTAADVENLLEDEEITEQPGAKKRTLIPINYDASARPNLTPQEIADVSKQVVKGIPQDKDGLWNWPVSWKHLLKKHIDKDLKDWAAKKVLDYLGIQEDMVVDAIVDHLRSRGGPQELVEELEMALEEESESFVKKLWRMVIYYSEMEKQGIN</sequence>
<dbReference type="Gene3D" id="1.20.1390.10">
    <property type="entry name" value="PWI domain"/>
    <property type="match status" value="1"/>
</dbReference>
<gene>
    <name evidence="6" type="ORF">BDV95DRAFT_559217</name>
</gene>
<feature type="compositionally biased region" description="Basic and acidic residues" evidence="3">
    <location>
        <begin position="475"/>
        <end position="491"/>
    </location>
</feature>
<keyword evidence="1" id="KW-0507">mRNA processing</keyword>
<dbReference type="InterPro" id="IPR052768">
    <property type="entry name" value="RBM25"/>
</dbReference>
<feature type="compositionally biased region" description="Basic and acidic residues" evidence="3">
    <location>
        <begin position="92"/>
        <end position="102"/>
    </location>
</feature>
<evidence type="ECO:0000256" key="3">
    <source>
        <dbReference type="SAM" id="MobiDB-lite"/>
    </source>
</evidence>
<keyword evidence="2" id="KW-0694">RNA-binding</keyword>
<evidence type="ECO:0000313" key="6">
    <source>
        <dbReference type="EMBL" id="KAF2877421.1"/>
    </source>
</evidence>
<dbReference type="EMBL" id="JAADJZ010000002">
    <property type="protein sequence ID" value="KAF2877421.1"/>
    <property type="molecule type" value="Genomic_DNA"/>
</dbReference>
<dbReference type="GO" id="GO:0003729">
    <property type="term" value="F:mRNA binding"/>
    <property type="evidence" value="ECO:0007669"/>
    <property type="project" value="TreeGrafter"/>
</dbReference>
<evidence type="ECO:0000313" key="7">
    <source>
        <dbReference type="Proteomes" id="UP000481861"/>
    </source>
</evidence>
<dbReference type="InterPro" id="IPR000504">
    <property type="entry name" value="RRM_dom"/>
</dbReference>
<evidence type="ECO:0000256" key="2">
    <source>
        <dbReference type="PROSITE-ProRule" id="PRU00176"/>
    </source>
</evidence>
<dbReference type="PANTHER" id="PTHR18806">
    <property type="entry name" value="RBM25 PROTEIN"/>
    <property type="match status" value="1"/>
</dbReference>
<evidence type="ECO:0000256" key="1">
    <source>
        <dbReference type="ARBA" id="ARBA00022664"/>
    </source>
</evidence>
<feature type="region of interest" description="Disordered" evidence="3">
    <location>
        <begin position="532"/>
        <end position="556"/>
    </location>
</feature>
<accession>A0A7C8MI44</accession>